<reference evidence="1 2" key="1">
    <citation type="submission" date="2018-01" db="EMBL/GenBank/DDBJ databases">
        <title>Cryobacterium sp. nov., from glaciers in China.</title>
        <authorList>
            <person name="Liu Q."/>
            <person name="Xin Y.-H."/>
        </authorList>
    </citation>
    <scope>NUCLEOTIDE SEQUENCE [LARGE SCALE GENOMIC DNA]</scope>
    <source>
        <strain evidence="1 2">TMB1-8</strain>
    </source>
</reference>
<name>A0A2S3ZLM5_9MICO</name>
<dbReference type="EMBL" id="PPXF01000023">
    <property type="protein sequence ID" value="POH69175.1"/>
    <property type="molecule type" value="Genomic_DNA"/>
</dbReference>
<sequence length="81" mass="9021">MAEQNTPFHVVLDLTEDRAYSVLTLALEAYAERTRGEAADEEQNEQPNEFQIADLKALAEVAAGLLEDIERQLTETDKALS</sequence>
<gene>
    <name evidence="1" type="ORF">C3B59_05930</name>
</gene>
<proteinExistence type="predicted"/>
<accession>A0A2S3ZLM5</accession>
<dbReference type="RefSeq" id="WP_103430468.1">
    <property type="nucleotide sequence ID" value="NZ_PPXF01000023.1"/>
</dbReference>
<evidence type="ECO:0000313" key="2">
    <source>
        <dbReference type="Proteomes" id="UP000237104"/>
    </source>
</evidence>
<comment type="caution">
    <text evidence="1">The sequence shown here is derived from an EMBL/GenBank/DDBJ whole genome shotgun (WGS) entry which is preliminary data.</text>
</comment>
<dbReference type="Proteomes" id="UP000237104">
    <property type="component" value="Unassembled WGS sequence"/>
</dbReference>
<evidence type="ECO:0000313" key="1">
    <source>
        <dbReference type="EMBL" id="POH69175.1"/>
    </source>
</evidence>
<dbReference type="AlphaFoldDB" id="A0A2S3ZLM5"/>
<organism evidence="1 2">
    <name type="scientific">Cryobacterium zongtaii</name>
    <dbReference type="NCBI Taxonomy" id="1259217"/>
    <lineage>
        <taxon>Bacteria</taxon>
        <taxon>Bacillati</taxon>
        <taxon>Actinomycetota</taxon>
        <taxon>Actinomycetes</taxon>
        <taxon>Micrococcales</taxon>
        <taxon>Microbacteriaceae</taxon>
        <taxon>Cryobacterium</taxon>
    </lineage>
</organism>
<protein>
    <submittedName>
        <fullName evidence="1">Uncharacterized protein</fullName>
    </submittedName>
</protein>